<dbReference type="InterPro" id="IPR036038">
    <property type="entry name" value="Aminotransferase-like"/>
</dbReference>
<accession>A0A518V7W8</accession>
<evidence type="ECO:0000256" key="12">
    <source>
        <dbReference type="ARBA" id="ARBA00048212"/>
    </source>
</evidence>
<evidence type="ECO:0000256" key="15">
    <source>
        <dbReference type="RuleBase" id="RU004106"/>
    </source>
</evidence>
<dbReference type="InterPro" id="IPR050571">
    <property type="entry name" value="Class-IV_PLP-Dep_Aminotrnsfr"/>
</dbReference>
<keyword evidence="11 17" id="KW-0100">Branched-chain amino acid biosynthesis</keyword>
<dbReference type="NCBIfam" id="NF006185">
    <property type="entry name" value="PRK08320.1"/>
    <property type="match status" value="1"/>
</dbReference>
<dbReference type="InterPro" id="IPR043132">
    <property type="entry name" value="BCAT-like_C"/>
</dbReference>
<dbReference type="GO" id="GO:0052656">
    <property type="term" value="F:L-isoleucine-2-oxoglutarate transaminase activity"/>
    <property type="evidence" value="ECO:0007669"/>
    <property type="project" value="RHEA"/>
</dbReference>
<comment type="function">
    <text evidence="2 17">Acts on leucine, isoleucine and valine.</text>
</comment>
<organism evidence="18 19">
    <name type="scientific">Brevibacillus laterosporus</name>
    <name type="common">Bacillus laterosporus</name>
    <dbReference type="NCBI Taxonomy" id="1465"/>
    <lineage>
        <taxon>Bacteria</taxon>
        <taxon>Bacillati</taxon>
        <taxon>Bacillota</taxon>
        <taxon>Bacilli</taxon>
        <taxon>Bacillales</taxon>
        <taxon>Paenibacillaceae</taxon>
        <taxon>Brevibacillus</taxon>
    </lineage>
</organism>
<dbReference type="Gene3D" id="3.30.470.10">
    <property type="match status" value="1"/>
</dbReference>
<comment type="pathway">
    <text evidence="3 17">Amino-acid biosynthesis; L-isoleucine biosynthesis; L-isoleucine from 2-oxobutanoate: step 4/4.</text>
</comment>
<evidence type="ECO:0000313" key="19">
    <source>
        <dbReference type="Proteomes" id="UP000319432"/>
    </source>
</evidence>
<keyword evidence="9 17" id="KW-0808">Transferase</keyword>
<dbReference type="SUPFAM" id="SSF56752">
    <property type="entry name" value="D-aminoacid aminotransferase-like PLP-dependent enzymes"/>
    <property type="match status" value="1"/>
</dbReference>
<dbReference type="InterPro" id="IPR043131">
    <property type="entry name" value="BCAT-like_N"/>
</dbReference>
<comment type="catalytic activity">
    <reaction evidence="13 17">
        <text>L-isoleucine + 2-oxoglutarate = (S)-3-methyl-2-oxopentanoate + L-glutamate</text>
        <dbReference type="Rhea" id="RHEA:24801"/>
        <dbReference type="ChEBI" id="CHEBI:16810"/>
        <dbReference type="ChEBI" id="CHEBI:29985"/>
        <dbReference type="ChEBI" id="CHEBI:35146"/>
        <dbReference type="ChEBI" id="CHEBI:58045"/>
        <dbReference type="EC" id="2.6.1.42"/>
    </reaction>
</comment>
<evidence type="ECO:0000256" key="1">
    <source>
        <dbReference type="ARBA" id="ARBA00001933"/>
    </source>
</evidence>
<evidence type="ECO:0000256" key="8">
    <source>
        <dbReference type="ARBA" id="ARBA00022605"/>
    </source>
</evidence>
<dbReference type="GO" id="GO:0052654">
    <property type="term" value="F:L-leucine-2-oxoglutarate transaminase activity"/>
    <property type="evidence" value="ECO:0007669"/>
    <property type="project" value="RHEA"/>
</dbReference>
<dbReference type="AlphaFoldDB" id="A0A518V7W8"/>
<keyword evidence="8 17" id="KW-0028">Amino-acid biosynthesis</keyword>
<dbReference type="PANTHER" id="PTHR42743">
    <property type="entry name" value="AMINO-ACID AMINOTRANSFERASE"/>
    <property type="match status" value="1"/>
</dbReference>
<dbReference type="PANTHER" id="PTHR42743:SF11">
    <property type="entry name" value="AMINODEOXYCHORISMATE LYASE"/>
    <property type="match status" value="1"/>
</dbReference>
<evidence type="ECO:0000256" key="9">
    <source>
        <dbReference type="ARBA" id="ARBA00022679"/>
    </source>
</evidence>
<sequence length="293" mass="33206">MAQQLIYLNGEFVEKENAKISVYDHGFLYGDGIFEGIRVYNGNIFRLQEHIERLYESALSIMLVIPMKIEEMMDAVVETVRKNELRDAYIRLVISRGDGDLGLDPRSCKQANVVIIVEQLRLFPQELYETGLKIVTVPTRRNKPDALNPKIKSLNYLNNVMVRMEASMAGVSEALMLNSEGYVTEGSGDNIFLVKKGVIYTPPTYLGALDGITRQAIMDIARKLEYVIKEEPFTRHDVYIADEVFLTGTAAEVISVSEVDARVIRDGKPGPVTKQLLEEFRRYVQEDGVKVYE</sequence>
<dbReference type="InterPro" id="IPR005785">
    <property type="entry name" value="B_amino_transI"/>
</dbReference>
<proteinExistence type="inferred from homology"/>
<dbReference type="GO" id="GO:0005829">
    <property type="term" value="C:cytosol"/>
    <property type="evidence" value="ECO:0007669"/>
    <property type="project" value="TreeGrafter"/>
</dbReference>
<dbReference type="FunFam" id="3.20.10.10:FF:000008">
    <property type="entry name" value="Branched-chain-amino-acid aminotransferase"/>
    <property type="match status" value="1"/>
</dbReference>
<evidence type="ECO:0000256" key="16">
    <source>
        <dbReference type="RuleBase" id="RU004516"/>
    </source>
</evidence>
<evidence type="ECO:0000313" key="18">
    <source>
        <dbReference type="EMBL" id="QDX93106.1"/>
    </source>
</evidence>
<reference evidence="18 19" key="1">
    <citation type="submission" date="2018-11" db="EMBL/GenBank/DDBJ databases">
        <title>Phylogenetic determinants of toxin gene distribution in genomes of Brevibacillus laterosporus.</title>
        <authorList>
            <person name="Glare T.R."/>
            <person name="Durrant A."/>
            <person name="Berry C."/>
            <person name="Palma L."/>
            <person name="Ormskirk M."/>
            <person name="Cox M.O."/>
        </authorList>
    </citation>
    <scope>NUCLEOTIDE SEQUENCE [LARGE SCALE GENOMIC DNA]</scope>
    <source>
        <strain evidence="18 19">1821L</strain>
    </source>
</reference>
<dbReference type="EMBL" id="CP033464">
    <property type="protein sequence ID" value="QDX93106.1"/>
    <property type="molecule type" value="Genomic_DNA"/>
</dbReference>
<dbReference type="GO" id="GO:0009097">
    <property type="term" value="P:isoleucine biosynthetic process"/>
    <property type="evidence" value="ECO:0007669"/>
    <property type="project" value="UniProtKB-UniPathway"/>
</dbReference>
<evidence type="ECO:0000256" key="6">
    <source>
        <dbReference type="ARBA" id="ARBA00009320"/>
    </source>
</evidence>
<dbReference type="InterPro" id="IPR018300">
    <property type="entry name" value="Aminotrans_IV_CS"/>
</dbReference>
<keyword evidence="7 17" id="KW-0032">Aminotransferase</keyword>
<dbReference type="UniPathway" id="UPA00049">
    <property type="reaction ID" value="UER00062"/>
</dbReference>
<dbReference type="UniPathway" id="UPA00047">
    <property type="reaction ID" value="UER00058"/>
</dbReference>
<evidence type="ECO:0000256" key="17">
    <source>
        <dbReference type="RuleBase" id="RU364094"/>
    </source>
</evidence>
<comment type="catalytic activity">
    <reaction evidence="14 17">
        <text>L-leucine + 2-oxoglutarate = 4-methyl-2-oxopentanoate + L-glutamate</text>
        <dbReference type="Rhea" id="RHEA:18321"/>
        <dbReference type="ChEBI" id="CHEBI:16810"/>
        <dbReference type="ChEBI" id="CHEBI:17865"/>
        <dbReference type="ChEBI" id="CHEBI:29985"/>
        <dbReference type="ChEBI" id="CHEBI:57427"/>
        <dbReference type="EC" id="2.6.1.42"/>
    </reaction>
</comment>
<comment type="pathway">
    <text evidence="5 17">Amino-acid biosynthesis; L-leucine biosynthesis; L-leucine from 3-methyl-2-oxobutanoate: step 4/4.</text>
</comment>
<dbReference type="GO" id="GO:0009099">
    <property type="term" value="P:L-valine biosynthetic process"/>
    <property type="evidence" value="ECO:0007669"/>
    <property type="project" value="UniProtKB-UniPathway"/>
</dbReference>
<evidence type="ECO:0000256" key="2">
    <source>
        <dbReference type="ARBA" id="ARBA00003109"/>
    </source>
</evidence>
<evidence type="ECO:0000256" key="4">
    <source>
        <dbReference type="ARBA" id="ARBA00004931"/>
    </source>
</evidence>
<dbReference type="InterPro" id="IPR001544">
    <property type="entry name" value="Aminotrans_IV"/>
</dbReference>
<dbReference type="CDD" id="cd01558">
    <property type="entry name" value="D-AAT_like"/>
    <property type="match status" value="1"/>
</dbReference>
<protein>
    <recommendedName>
        <fullName evidence="17">Branched-chain-amino-acid aminotransferase</fullName>
        <shortName evidence="17">BCAT</shortName>
        <ecNumber evidence="17">2.6.1.42</ecNumber>
    </recommendedName>
</protein>
<dbReference type="PROSITE" id="PS00770">
    <property type="entry name" value="AA_TRANSFER_CLASS_4"/>
    <property type="match status" value="1"/>
</dbReference>
<evidence type="ECO:0000256" key="14">
    <source>
        <dbReference type="ARBA" id="ARBA00049229"/>
    </source>
</evidence>
<dbReference type="NCBIfam" id="NF005146">
    <property type="entry name" value="PRK06606.1"/>
    <property type="match status" value="1"/>
</dbReference>
<dbReference type="GO" id="GO:0052655">
    <property type="term" value="F:L-valine-2-oxoglutarate transaminase activity"/>
    <property type="evidence" value="ECO:0007669"/>
    <property type="project" value="RHEA"/>
</dbReference>
<keyword evidence="19" id="KW-1185">Reference proteome</keyword>
<evidence type="ECO:0000256" key="11">
    <source>
        <dbReference type="ARBA" id="ARBA00023304"/>
    </source>
</evidence>
<evidence type="ECO:0000256" key="7">
    <source>
        <dbReference type="ARBA" id="ARBA00022576"/>
    </source>
</evidence>
<comment type="pathway">
    <text evidence="4 17">Amino-acid biosynthesis; L-valine biosynthesis; L-valine from pyruvate: step 4/4.</text>
</comment>
<keyword evidence="10 16" id="KW-0663">Pyridoxal phosphate</keyword>
<dbReference type="OrthoDB" id="9805628at2"/>
<comment type="catalytic activity">
    <reaction evidence="12 17">
        <text>L-valine + 2-oxoglutarate = 3-methyl-2-oxobutanoate + L-glutamate</text>
        <dbReference type="Rhea" id="RHEA:24813"/>
        <dbReference type="ChEBI" id="CHEBI:11851"/>
        <dbReference type="ChEBI" id="CHEBI:16810"/>
        <dbReference type="ChEBI" id="CHEBI:29985"/>
        <dbReference type="ChEBI" id="CHEBI:57762"/>
        <dbReference type="EC" id="2.6.1.42"/>
    </reaction>
</comment>
<dbReference type="FunFam" id="3.30.470.10:FF:000006">
    <property type="entry name" value="Branched-chain-amino-acid aminotransferase"/>
    <property type="match status" value="1"/>
</dbReference>
<comment type="similarity">
    <text evidence="6 15">Belongs to the class-IV pyridoxal-phosphate-dependent aminotransferase family.</text>
</comment>
<evidence type="ECO:0000256" key="5">
    <source>
        <dbReference type="ARBA" id="ARBA00005072"/>
    </source>
</evidence>
<comment type="cofactor">
    <cofactor evidence="1 16">
        <name>pyridoxal 5'-phosphate</name>
        <dbReference type="ChEBI" id="CHEBI:597326"/>
    </cofactor>
</comment>
<name>A0A518V7W8_BRELA</name>
<evidence type="ECO:0000256" key="3">
    <source>
        <dbReference type="ARBA" id="ARBA00004824"/>
    </source>
</evidence>
<evidence type="ECO:0000256" key="10">
    <source>
        <dbReference type="ARBA" id="ARBA00022898"/>
    </source>
</evidence>
<dbReference type="Proteomes" id="UP000319432">
    <property type="component" value="Chromosome"/>
</dbReference>
<dbReference type="NCBIfam" id="TIGR01122">
    <property type="entry name" value="ilvE_I"/>
    <property type="match status" value="1"/>
</dbReference>
<dbReference type="UniPathway" id="UPA00048">
    <property type="reaction ID" value="UER00073"/>
</dbReference>
<evidence type="ECO:0000256" key="13">
    <source>
        <dbReference type="ARBA" id="ARBA00048798"/>
    </source>
</evidence>
<dbReference type="Gene3D" id="3.20.10.10">
    <property type="entry name" value="D-amino Acid Aminotransferase, subunit A, domain 2"/>
    <property type="match status" value="1"/>
</dbReference>
<dbReference type="EC" id="2.6.1.42" evidence="17"/>
<gene>
    <name evidence="17 18" type="primary">ilvE</name>
    <name evidence="18" type="ORF">EEL30_12805</name>
</gene>
<dbReference type="Pfam" id="PF01063">
    <property type="entry name" value="Aminotran_4"/>
    <property type="match status" value="1"/>
</dbReference>
<dbReference type="GO" id="GO:0009098">
    <property type="term" value="P:L-leucine biosynthetic process"/>
    <property type="evidence" value="ECO:0007669"/>
    <property type="project" value="UniProtKB-UniPathway"/>
</dbReference>